<reference evidence="1 2" key="1">
    <citation type="submission" date="2018-06" db="EMBL/GenBank/DDBJ databases">
        <title>Genome analysis of cellulolytic fungus Trichoderma lentiforme CFAM-422.</title>
        <authorList>
            <person name="Steindorff A.S."/>
            <person name="Formighieri E.F."/>
            <person name="Midorikawa G.E.O."/>
            <person name="Tamietti M.S."/>
            <person name="Ramos E.Z."/>
            <person name="Silva A.S."/>
            <person name="Bon E.P.S."/>
            <person name="Mendes T.D."/>
            <person name="Damaso M.C.T."/>
            <person name="Favaro L.C.L."/>
        </authorList>
    </citation>
    <scope>NUCLEOTIDE SEQUENCE [LARGE SCALE GENOMIC DNA]</scope>
    <source>
        <strain evidence="1 2">CFAM-422</strain>
    </source>
</reference>
<dbReference type="Proteomes" id="UP000801864">
    <property type="component" value="Unassembled WGS sequence"/>
</dbReference>
<evidence type="ECO:0000313" key="1">
    <source>
        <dbReference type="EMBL" id="KAF3065685.1"/>
    </source>
</evidence>
<proteinExistence type="predicted"/>
<comment type="caution">
    <text evidence="1">The sequence shown here is derived from an EMBL/GenBank/DDBJ whole genome shotgun (WGS) entry which is preliminary data.</text>
</comment>
<evidence type="ECO:0000313" key="2">
    <source>
        <dbReference type="Proteomes" id="UP000801864"/>
    </source>
</evidence>
<accession>A0A9P5C8U4</accession>
<name>A0A9P5C8U4_9HYPO</name>
<protein>
    <submittedName>
        <fullName evidence="1">Uncharacterized protein</fullName>
    </submittedName>
</protein>
<gene>
    <name evidence="1" type="ORF">CFAM422_009590</name>
</gene>
<dbReference type="AlphaFoldDB" id="A0A9P5C8U4"/>
<sequence>MTELGETDSEVELAEGDEPMLTLGQLANIFKLDKAKREKEPNHITSTLARHLKSTYLEQEKVWK</sequence>
<dbReference type="EMBL" id="QLNT01000018">
    <property type="protein sequence ID" value="KAF3065685.1"/>
    <property type="molecule type" value="Genomic_DNA"/>
</dbReference>
<organism evidence="1 2">
    <name type="scientific">Trichoderma lentiforme</name>
    <dbReference type="NCBI Taxonomy" id="1567552"/>
    <lineage>
        <taxon>Eukaryota</taxon>
        <taxon>Fungi</taxon>
        <taxon>Dikarya</taxon>
        <taxon>Ascomycota</taxon>
        <taxon>Pezizomycotina</taxon>
        <taxon>Sordariomycetes</taxon>
        <taxon>Hypocreomycetidae</taxon>
        <taxon>Hypocreales</taxon>
        <taxon>Hypocreaceae</taxon>
        <taxon>Trichoderma</taxon>
    </lineage>
</organism>
<keyword evidence="2" id="KW-1185">Reference proteome</keyword>